<dbReference type="InterPro" id="IPR037171">
    <property type="entry name" value="NagB/RpiA_transferase-like"/>
</dbReference>
<comment type="caution">
    <text evidence="5">The sequence shown here is derived from an EMBL/GenBank/DDBJ whole genome shotgun (WGS) entry which is preliminary data.</text>
</comment>
<dbReference type="GO" id="GO:0003677">
    <property type="term" value="F:DNA binding"/>
    <property type="evidence" value="ECO:0007669"/>
    <property type="project" value="UniProtKB-KW"/>
</dbReference>
<accession>A0A9D1FN70</accession>
<dbReference type="SUPFAM" id="SSF100950">
    <property type="entry name" value="NagB/RpiA/CoA transferase-like"/>
    <property type="match status" value="1"/>
</dbReference>
<reference evidence="5" key="2">
    <citation type="journal article" date="2021" name="PeerJ">
        <title>Extensive microbial diversity within the chicken gut microbiome revealed by metagenomics and culture.</title>
        <authorList>
            <person name="Gilroy R."/>
            <person name="Ravi A."/>
            <person name="Getino M."/>
            <person name="Pursley I."/>
            <person name="Horton D.L."/>
            <person name="Alikhan N.F."/>
            <person name="Baker D."/>
            <person name="Gharbi K."/>
            <person name="Hall N."/>
            <person name="Watson M."/>
            <person name="Adriaenssens E.M."/>
            <person name="Foster-Nyarko E."/>
            <person name="Jarju S."/>
            <person name="Secka A."/>
            <person name="Antonio M."/>
            <person name="Oren A."/>
            <person name="Chaudhuri R.R."/>
            <person name="La Ragione R."/>
            <person name="Hildebrand F."/>
            <person name="Pallen M.J."/>
        </authorList>
    </citation>
    <scope>NUCLEOTIDE SEQUENCE</scope>
    <source>
        <strain evidence="5">CHK199-13235</strain>
    </source>
</reference>
<evidence type="ECO:0000313" key="5">
    <source>
        <dbReference type="EMBL" id="HIS76533.1"/>
    </source>
</evidence>
<evidence type="ECO:0000256" key="2">
    <source>
        <dbReference type="ARBA" id="ARBA00023125"/>
    </source>
</evidence>
<dbReference type="InterPro" id="IPR001034">
    <property type="entry name" value="DeoR_HTH"/>
</dbReference>
<keyword evidence="1" id="KW-0805">Transcription regulation</keyword>
<dbReference type="InterPro" id="IPR014036">
    <property type="entry name" value="DeoR-like_C"/>
</dbReference>
<protein>
    <submittedName>
        <fullName evidence="5">DeoR/GlpR transcriptional regulator</fullName>
    </submittedName>
</protein>
<dbReference type="Pfam" id="PF00455">
    <property type="entry name" value="DeoRC"/>
    <property type="match status" value="1"/>
</dbReference>
<dbReference type="Gene3D" id="1.10.10.10">
    <property type="entry name" value="Winged helix-like DNA-binding domain superfamily/Winged helix DNA-binding domain"/>
    <property type="match status" value="1"/>
</dbReference>
<name>A0A9D1FN70_9FIRM</name>
<gene>
    <name evidence="5" type="ORF">IAB51_06945</name>
</gene>
<dbReference type="SUPFAM" id="SSF46785">
    <property type="entry name" value="Winged helix' DNA-binding domain"/>
    <property type="match status" value="1"/>
</dbReference>
<dbReference type="GO" id="GO:0003700">
    <property type="term" value="F:DNA-binding transcription factor activity"/>
    <property type="evidence" value="ECO:0007669"/>
    <property type="project" value="InterPro"/>
</dbReference>
<dbReference type="InterPro" id="IPR036390">
    <property type="entry name" value="WH_DNA-bd_sf"/>
</dbReference>
<dbReference type="PRINTS" id="PR00037">
    <property type="entry name" value="HTHLACR"/>
</dbReference>
<dbReference type="PANTHER" id="PTHR30363">
    <property type="entry name" value="HTH-TYPE TRANSCRIPTIONAL REGULATOR SRLR-RELATED"/>
    <property type="match status" value="1"/>
</dbReference>
<dbReference type="AlphaFoldDB" id="A0A9D1FN70"/>
<dbReference type="InterPro" id="IPR018356">
    <property type="entry name" value="Tscrpt_reg_HTH_DeoR_CS"/>
</dbReference>
<sequence length="261" mass="29075">MLAEERYHQILKLLRTERTVKVAELTELFQVSAETVRRDLDYLEKEGCLKKVYGGAVLEQVDSSMAAFKEREHQFQENKLEAAQLVCRFVKEGDSIALDAGTTSLEIAKVLKEKYEKLTILTNSIAIVNELMEKPSFTVMLAGGVVHPAEESIIGAACVEQLRQYRVNFYFLTPSGVSLHSGITSGVASCGFEDVEVQRAMADIAGRVIVLCGSNCFEKVCLLKVCDLIRVECILTDSRLPAEVRKQYETADIKIITPDCE</sequence>
<evidence type="ECO:0000313" key="6">
    <source>
        <dbReference type="Proteomes" id="UP000824002"/>
    </source>
</evidence>
<evidence type="ECO:0000256" key="3">
    <source>
        <dbReference type="ARBA" id="ARBA00023163"/>
    </source>
</evidence>
<dbReference type="SMART" id="SM01134">
    <property type="entry name" value="DeoRC"/>
    <property type="match status" value="1"/>
</dbReference>
<feature type="domain" description="HTH deoR-type" evidence="4">
    <location>
        <begin position="3"/>
        <end position="58"/>
    </location>
</feature>
<organism evidence="5 6">
    <name type="scientific">Candidatus Merdivicinus excrementipullorum</name>
    <dbReference type="NCBI Taxonomy" id="2840867"/>
    <lineage>
        <taxon>Bacteria</taxon>
        <taxon>Bacillati</taxon>
        <taxon>Bacillota</taxon>
        <taxon>Clostridia</taxon>
        <taxon>Eubacteriales</taxon>
        <taxon>Oscillospiraceae</taxon>
        <taxon>Oscillospiraceae incertae sedis</taxon>
        <taxon>Candidatus Merdivicinus</taxon>
    </lineage>
</organism>
<dbReference type="SMART" id="SM00420">
    <property type="entry name" value="HTH_DEOR"/>
    <property type="match status" value="1"/>
</dbReference>
<dbReference type="Proteomes" id="UP000824002">
    <property type="component" value="Unassembled WGS sequence"/>
</dbReference>
<reference evidence="5" key="1">
    <citation type="submission" date="2020-10" db="EMBL/GenBank/DDBJ databases">
        <authorList>
            <person name="Gilroy R."/>
        </authorList>
    </citation>
    <scope>NUCLEOTIDE SEQUENCE</scope>
    <source>
        <strain evidence="5">CHK199-13235</strain>
    </source>
</reference>
<dbReference type="PROSITE" id="PS51000">
    <property type="entry name" value="HTH_DEOR_2"/>
    <property type="match status" value="1"/>
</dbReference>
<dbReference type="PANTHER" id="PTHR30363:SF44">
    <property type="entry name" value="AGA OPERON TRANSCRIPTIONAL REPRESSOR-RELATED"/>
    <property type="match status" value="1"/>
</dbReference>
<dbReference type="InterPro" id="IPR050313">
    <property type="entry name" value="Carb_Metab_HTH_regulators"/>
</dbReference>
<dbReference type="PROSITE" id="PS00894">
    <property type="entry name" value="HTH_DEOR_1"/>
    <property type="match status" value="1"/>
</dbReference>
<dbReference type="EMBL" id="DVJP01000046">
    <property type="protein sequence ID" value="HIS76533.1"/>
    <property type="molecule type" value="Genomic_DNA"/>
</dbReference>
<evidence type="ECO:0000256" key="1">
    <source>
        <dbReference type="ARBA" id="ARBA00023015"/>
    </source>
</evidence>
<keyword evidence="2" id="KW-0238">DNA-binding</keyword>
<evidence type="ECO:0000259" key="4">
    <source>
        <dbReference type="PROSITE" id="PS51000"/>
    </source>
</evidence>
<keyword evidence="3" id="KW-0804">Transcription</keyword>
<proteinExistence type="predicted"/>
<dbReference type="InterPro" id="IPR036388">
    <property type="entry name" value="WH-like_DNA-bd_sf"/>
</dbReference>
<dbReference type="Pfam" id="PF08220">
    <property type="entry name" value="HTH_DeoR"/>
    <property type="match status" value="1"/>
</dbReference>